<organism evidence="2 3">
    <name type="scientific">Candidatus Accumulibacter affinis</name>
    <dbReference type="NCBI Taxonomy" id="2954384"/>
    <lineage>
        <taxon>Bacteria</taxon>
        <taxon>Pseudomonadati</taxon>
        <taxon>Pseudomonadota</taxon>
        <taxon>Betaproteobacteria</taxon>
        <taxon>Candidatus Accumulibacter</taxon>
    </lineage>
</organism>
<evidence type="ECO:0000313" key="3">
    <source>
        <dbReference type="Proteomes" id="UP000706151"/>
    </source>
</evidence>
<feature type="signal peptide" evidence="1">
    <location>
        <begin position="1"/>
        <end position="21"/>
    </location>
</feature>
<sequence>MRIRVALATAALVLFPLAVSAQQPAVAEGLAAVGPGKFAGVVEAKVTLVVDSIDKASRSLVLKNSRGEQMKMVAGDEVKNFDQIKVGDQVVASYTQELMMTVKKGGGALRERIDSSQQASAAPGQKPAAYAAKEVAFIADVQKVDLKNQTVTLRGAVKTVTLKVKDPEQLKQISKGDQVEGVYAEAIAVAVVPARAKTNK</sequence>
<gene>
    <name evidence="2" type="ORF">IPK02_16190</name>
</gene>
<keyword evidence="1" id="KW-0732">Signal</keyword>
<evidence type="ECO:0008006" key="4">
    <source>
        <dbReference type="Google" id="ProtNLM"/>
    </source>
</evidence>
<comment type="caution">
    <text evidence="2">The sequence shown here is derived from an EMBL/GenBank/DDBJ whole genome shotgun (WGS) entry which is preliminary data.</text>
</comment>
<proteinExistence type="predicted"/>
<accession>A0A935TDG1</accession>
<evidence type="ECO:0000256" key="1">
    <source>
        <dbReference type="SAM" id="SignalP"/>
    </source>
</evidence>
<name>A0A935TDG1_9PROT</name>
<dbReference type="Proteomes" id="UP000706151">
    <property type="component" value="Unassembled WGS sequence"/>
</dbReference>
<protein>
    <recommendedName>
        <fullName evidence="4">DUF5666 domain-containing protein</fullName>
    </recommendedName>
</protein>
<feature type="chain" id="PRO_5037887080" description="DUF5666 domain-containing protein" evidence="1">
    <location>
        <begin position="22"/>
        <end position="200"/>
    </location>
</feature>
<evidence type="ECO:0000313" key="2">
    <source>
        <dbReference type="EMBL" id="MBK7955352.1"/>
    </source>
</evidence>
<reference evidence="2 3" key="1">
    <citation type="submission" date="2020-10" db="EMBL/GenBank/DDBJ databases">
        <title>Connecting structure to function with the recovery of over 1000 high-quality activated sludge metagenome-assembled genomes encoding full-length rRNA genes using long-read sequencing.</title>
        <authorList>
            <person name="Singleton C.M."/>
            <person name="Petriglieri F."/>
            <person name="Kristensen J.M."/>
            <person name="Kirkegaard R.H."/>
            <person name="Michaelsen T.Y."/>
            <person name="Andersen M.H."/>
            <person name="Karst S.M."/>
            <person name="Dueholm M.S."/>
            <person name="Nielsen P.H."/>
            <person name="Albertsen M."/>
        </authorList>
    </citation>
    <scope>NUCLEOTIDE SEQUENCE [LARGE SCALE GENOMIC DNA]</scope>
    <source>
        <strain evidence="2">Fred_18-Q3-R57-64_BAT3C.720</strain>
    </source>
</reference>
<dbReference type="EMBL" id="JADJOT010000010">
    <property type="protein sequence ID" value="MBK7955352.1"/>
    <property type="molecule type" value="Genomic_DNA"/>
</dbReference>
<dbReference type="AlphaFoldDB" id="A0A935TDG1"/>